<dbReference type="InterPro" id="IPR018966">
    <property type="entry name" value="VTC_domain"/>
</dbReference>
<keyword evidence="3" id="KW-1185">Reference proteome</keyword>
<dbReference type="Pfam" id="PF09359">
    <property type="entry name" value="VTC"/>
    <property type="match status" value="1"/>
</dbReference>
<dbReference type="RefSeq" id="WP_190858152.1">
    <property type="nucleotide sequence ID" value="NZ_JACXIY010000002.1"/>
</dbReference>
<organism evidence="2 3">
    <name type="scientific">Paenibacillus arenilitoris</name>
    <dbReference type="NCBI Taxonomy" id="2772299"/>
    <lineage>
        <taxon>Bacteria</taxon>
        <taxon>Bacillati</taxon>
        <taxon>Bacillota</taxon>
        <taxon>Bacilli</taxon>
        <taxon>Bacillales</taxon>
        <taxon>Paenibacillaceae</taxon>
        <taxon>Paenibacillus</taxon>
    </lineage>
</organism>
<dbReference type="GO" id="GO:0006799">
    <property type="term" value="P:polyphosphate biosynthetic process"/>
    <property type="evidence" value="ECO:0007669"/>
    <property type="project" value="UniProtKB-ARBA"/>
</dbReference>
<dbReference type="EMBL" id="JACXIY010000002">
    <property type="protein sequence ID" value="MBD2867540.1"/>
    <property type="molecule type" value="Genomic_DNA"/>
</dbReference>
<evidence type="ECO:0000259" key="1">
    <source>
        <dbReference type="Pfam" id="PF09359"/>
    </source>
</evidence>
<accession>A0A927CHB8</accession>
<dbReference type="Gene3D" id="3.20.100.30">
    <property type="entry name" value="VTC, catalytic tunnel domain"/>
    <property type="match status" value="1"/>
</dbReference>
<sequence>MKFLGRKLRHELKYYLHPQEYLTLRQRVSALLPLDSNATGEEGYGIRSLYFDNPRDSALYDKMDGIFRRHKYRIRVYNGSDRIIKLERKNKFGAYVNKESANLAREDYDRILKGDASGLQSSAIPLVQDFYRSLVHEHYRPAAIVDYIREAYVYEHGDVRITFDKRLAAGINTYDLFDPGLILTEALDPTRTILEVKYNEYLPEMIRMLASPHASNRSAISKYVICRETVMQHFKN</sequence>
<dbReference type="AlphaFoldDB" id="A0A927CHB8"/>
<dbReference type="Proteomes" id="UP000632125">
    <property type="component" value="Unassembled WGS sequence"/>
</dbReference>
<dbReference type="InterPro" id="IPR042267">
    <property type="entry name" value="VTC_sf"/>
</dbReference>
<comment type="caution">
    <text evidence="2">The sequence shown here is derived from an EMBL/GenBank/DDBJ whole genome shotgun (WGS) entry which is preliminary data.</text>
</comment>
<evidence type="ECO:0000313" key="2">
    <source>
        <dbReference type="EMBL" id="MBD2867540.1"/>
    </source>
</evidence>
<name>A0A927CHB8_9BACL</name>
<gene>
    <name evidence="2" type="ORF">IDH41_03050</name>
</gene>
<proteinExistence type="predicted"/>
<protein>
    <submittedName>
        <fullName evidence="2">Polyphosphate polymerase domain-containing protein</fullName>
    </submittedName>
</protein>
<reference evidence="2" key="1">
    <citation type="submission" date="2020-09" db="EMBL/GenBank/DDBJ databases">
        <title>A novel bacterium of genus Paenibacillus, isolated from South China Sea.</title>
        <authorList>
            <person name="Huang H."/>
            <person name="Mo K."/>
            <person name="Hu Y."/>
        </authorList>
    </citation>
    <scope>NUCLEOTIDE SEQUENCE</scope>
    <source>
        <strain evidence="2">IB182493</strain>
    </source>
</reference>
<evidence type="ECO:0000313" key="3">
    <source>
        <dbReference type="Proteomes" id="UP000632125"/>
    </source>
</evidence>
<feature type="domain" description="VTC" evidence="1">
    <location>
        <begin position="9"/>
        <end position="229"/>
    </location>
</feature>
<dbReference type="CDD" id="cd07750">
    <property type="entry name" value="PolyPPase_VTC_like"/>
    <property type="match status" value="1"/>
</dbReference>